<dbReference type="Gene3D" id="1.10.340.70">
    <property type="match status" value="1"/>
</dbReference>
<dbReference type="AlphaFoldDB" id="A0ABD1XKB0"/>
<proteinExistence type="predicted"/>
<accession>A0ABD1XKB0</accession>
<dbReference type="InterPro" id="IPR036397">
    <property type="entry name" value="RNaseH_sf"/>
</dbReference>
<dbReference type="InterPro" id="IPR041588">
    <property type="entry name" value="Integrase_H2C2"/>
</dbReference>
<gene>
    <name evidence="2" type="ORF">R1flu_026959</name>
</gene>
<dbReference type="PANTHER" id="PTHR47266">
    <property type="entry name" value="ENDONUCLEASE-RELATED"/>
    <property type="match status" value="1"/>
</dbReference>
<keyword evidence="3" id="KW-1185">Reference proteome</keyword>
<evidence type="ECO:0000313" key="2">
    <source>
        <dbReference type="EMBL" id="KAL2608386.1"/>
    </source>
</evidence>
<feature type="domain" description="Integrase zinc-binding" evidence="1">
    <location>
        <begin position="63"/>
        <end position="117"/>
    </location>
</feature>
<sequence length="177" mass="20600">MEDHAGSWYEDVWRFLIGQEYPRLFNREEKLVFLKKVGPFEIRGSTLYRLGIDEVYRRCLEREEFPKVLKALHSKMGGGHFGIQTTAKKILAAGYWWPTVFRDVAAYVKACDPCQRTGRPTASTRWPLMPIVPLAPFKKWGIDFVGPIALATQWHQHYILVAIDYFTWCLVGKCAMW</sequence>
<dbReference type="InterPro" id="IPR052160">
    <property type="entry name" value="Gypsy_RT_Integrase-like"/>
</dbReference>
<evidence type="ECO:0000313" key="3">
    <source>
        <dbReference type="Proteomes" id="UP001605036"/>
    </source>
</evidence>
<dbReference type="Proteomes" id="UP001605036">
    <property type="component" value="Unassembled WGS sequence"/>
</dbReference>
<protein>
    <recommendedName>
        <fullName evidence="1">Integrase zinc-binding domain-containing protein</fullName>
    </recommendedName>
</protein>
<dbReference type="Pfam" id="PF17921">
    <property type="entry name" value="Integrase_H2C2"/>
    <property type="match status" value="1"/>
</dbReference>
<dbReference type="Gene3D" id="3.30.420.10">
    <property type="entry name" value="Ribonuclease H-like superfamily/Ribonuclease H"/>
    <property type="match status" value="1"/>
</dbReference>
<organism evidence="2 3">
    <name type="scientific">Riccia fluitans</name>
    <dbReference type="NCBI Taxonomy" id="41844"/>
    <lineage>
        <taxon>Eukaryota</taxon>
        <taxon>Viridiplantae</taxon>
        <taxon>Streptophyta</taxon>
        <taxon>Embryophyta</taxon>
        <taxon>Marchantiophyta</taxon>
        <taxon>Marchantiopsida</taxon>
        <taxon>Marchantiidae</taxon>
        <taxon>Marchantiales</taxon>
        <taxon>Ricciaceae</taxon>
        <taxon>Riccia</taxon>
    </lineage>
</organism>
<reference evidence="2 3" key="1">
    <citation type="submission" date="2024-09" db="EMBL/GenBank/DDBJ databases">
        <title>Chromosome-scale assembly of Riccia fluitans.</title>
        <authorList>
            <person name="Paukszto L."/>
            <person name="Sawicki J."/>
            <person name="Karawczyk K."/>
            <person name="Piernik-Szablinska J."/>
            <person name="Szczecinska M."/>
            <person name="Mazdziarz M."/>
        </authorList>
    </citation>
    <scope>NUCLEOTIDE SEQUENCE [LARGE SCALE GENOMIC DNA]</scope>
    <source>
        <strain evidence="2">Rf_01</strain>
        <tissue evidence="2">Aerial parts of the thallus</tissue>
    </source>
</reference>
<evidence type="ECO:0000259" key="1">
    <source>
        <dbReference type="Pfam" id="PF17921"/>
    </source>
</evidence>
<name>A0ABD1XKB0_9MARC</name>
<dbReference type="EMBL" id="JBHFFA010000008">
    <property type="protein sequence ID" value="KAL2608386.1"/>
    <property type="molecule type" value="Genomic_DNA"/>
</dbReference>
<comment type="caution">
    <text evidence="2">The sequence shown here is derived from an EMBL/GenBank/DDBJ whole genome shotgun (WGS) entry which is preliminary data.</text>
</comment>